<accession>A0A1H4FUQ4</accession>
<reference evidence="2" key="1">
    <citation type="submission" date="2016-10" db="EMBL/GenBank/DDBJ databases">
        <authorList>
            <person name="Varghese N."/>
            <person name="Submissions S."/>
        </authorList>
    </citation>
    <scope>NUCLEOTIDE SEQUENCE [LARGE SCALE GENOMIC DNA]</scope>
    <source>
        <strain evidence="2">DSM 22376</strain>
    </source>
</reference>
<protein>
    <recommendedName>
        <fullName evidence="3">Lipoprotein</fullName>
    </recommendedName>
</protein>
<organism evidence="1 2">
    <name type="scientific">Flavobacterium gillisiae</name>
    <dbReference type="NCBI Taxonomy" id="150146"/>
    <lineage>
        <taxon>Bacteria</taxon>
        <taxon>Pseudomonadati</taxon>
        <taxon>Bacteroidota</taxon>
        <taxon>Flavobacteriia</taxon>
        <taxon>Flavobacteriales</taxon>
        <taxon>Flavobacteriaceae</taxon>
        <taxon>Flavobacterium</taxon>
    </lineage>
</organism>
<dbReference type="OrthoDB" id="1265074at2"/>
<evidence type="ECO:0008006" key="3">
    <source>
        <dbReference type="Google" id="ProtNLM"/>
    </source>
</evidence>
<evidence type="ECO:0000313" key="2">
    <source>
        <dbReference type="Proteomes" id="UP000198951"/>
    </source>
</evidence>
<keyword evidence="2" id="KW-1185">Reference proteome</keyword>
<gene>
    <name evidence="1" type="ORF">SAMN05443667_11525</name>
</gene>
<dbReference type="RefSeq" id="WP_091093129.1">
    <property type="nucleotide sequence ID" value="NZ_FNRD01000015.1"/>
</dbReference>
<sequence>MKNLITLLIIGLLSTSCGGSSDNSQARNKTTNSTVTQWYEGGTLHKAKIAEWKTATDKNKLSTCGDFMAIVDNSVSMDILKIRAEDLKLCIDEATKGLDSTNNEAVSTIAALCIKQMEY</sequence>
<name>A0A1H4FUQ4_9FLAO</name>
<evidence type="ECO:0000313" key="1">
    <source>
        <dbReference type="EMBL" id="SEB01014.1"/>
    </source>
</evidence>
<dbReference type="PROSITE" id="PS51257">
    <property type="entry name" value="PROKAR_LIPOPROTEIN"/>
    <property type="match status" value="1"/>
</dbReference>
<proteinExistence type="predicted"/>
<dbReference type="AlphaFoldDB" id="A0A1H4FUQ4"/>
<dbReference type="EMBL" id="FNRD01000015">
    <property type="protein sequence ID" value="SEB01014.1"/>
    <property type="molecule type" value="Genomic_DNA"/>
</dbReference>
<dbReference type="Proteomes" id="UP000198951">
    <property type="component" value="Unassembled WGS sequence"/>
</dbReference>